<keyword evidence="7" id="KW-1133">Transmembrane helix</keyword>
<dbReference type="GO" id="GO:0000155">
    <property type="term" value="F:phosphorelay sensor kinase activity"/>
    <property type="evidence" value="ECO:0007669"/>
    <property type="project" value="InterPro"/>
</dbReference>
<dbReference type="CDD" id="cd19410">
    <property type="entry name" value="HK9-like_sensor"/>
    <property type="match status" value="1"/>
</dbReference>
<dbReference type="Pfam" id="PF05227">
    <property type="entry name" value="CHASE3"/>
    <property type="match status" value="1"/>
</dbReference>
<comment type="caution">
    <text evidence="9">The sequence shown here is derived from an EMBL/GenBank/DDBJ whole genome shotgun (WGS) entry which is preliminary data.</text>
</comment>
<dbReference type="InterPro" id="IPR036097">
    <property type="entry name" value="HisK_dim/P_sf"/>
</dbReference>
<dbReference type="CDD" id="cd00082">
    <property type="entry name" value="HisKA"/>
    <property type="match status" value="1"/>
</dbReference>
<dbReference type="EC" id="2.7.13.3" evidence="2"/>
<dbReference type="AlphaFoldDB" id="A0A7W6D9N8"/>
<keyword evidence="7" id="KW-0472">Membrane</keyword>
<dbReference type="InterPro" id="IPR036890">
    <property type="entry name" value="HATPase_C_sf"/>
</dbReference>
<dbReference type="Gene3D" id="3.30.565.10">
    <property type="entry name" value="Histidine kinase-like ATPase, C-terminal domain"/>
    <property type="match status" value="1"/>
</dbReference>
<dbReference type="GO" id="GO:0007234">
    <property type="term" value="P:osmosensory signaling via phosphorelay pathway"/>
    <property type="evidence" value="ECO:0007669"/>
    <property type="project" value="TreeGrafter"/>
</dbReference>
<evidence type="ECO:0000256" key="4">
    <source>
        <dbReference type="ARBA" id="ARBA00022679"/>
    </source>
</evidence>
<keyword evidence="5 9" id="KW-0418">Kinase</keyword>
<feature type="transmembrane region" description="Helical" evidence="7">
    <location>
        <begin position="12"/>
        <end position="33"/>
    </location>
</feature>
<gene>
    <name evidence="9" type="ORF">GGQ64_001985</name>
</gene>
<evidence type="ECO:0000259" key="8">
    <source>
        <dbReference type="PROSITE" id="PS50109"/>
    </source>
</evidence>
<dbReference type="RefSeq" id="WP_246422558.1">
    <property type="nucleotide sequence ID" value="NZ_JACIEE010000004.1"/>
</dbReference>
<dbReference type="InterPro" id="IPR003594">
    <property type="entry name" value="HATPase_dom"/>
</dbReference>
<sequence>MTSTAAFLRSSLLMLGLGILLLIGIVSYSLWLVQVNREYSDETASLRGVRSAIVGLLATSQDAETGQRGYLLSKDASYLEPYDKAVAQLPARWKALQDTLGPRPDYAVTLDELKLAIDGKMTELSRGVDLTRQGRYDEALTLLSTDAGLRLMDRIREILGGNLERTDDRLSEIVDKQLSAADSLQWVTIGGAIAILVVVGGAILVIFQHVRDLSRTREEVIALNAGLEERVNERTEDLIRANQEIQRFAYIVTHDLRAPLVNIMGFLSELDTSIKAVSTYVMSDERTPTEDEIREARLAVSEDLPEAMGFIRSSTKKMDALINAILKISRDGRRKLQPERIDLKSLIEANAATVHHQLAEQGGEAKIAAGYITSIVSDRFSLEQIFGNLFDNAVKYQMPGRPLKLNVDIRPDGPRRIRIDVRDNGRGIGQQDLERVFELFRRAGEQDQQGEGIGLAHVRSLIRNLGGDVTVESELGKGSTFVLSLPTDLTRVFRSTDQ</sequence>
<dbReference type="InterPro" id="IPR005467">
    <property type="entry name" value="His_kinase_dom"/>
</dbReference>
<feature type="transmembrane region" description="Helical" evidence="7">
    <location>
        <begin position="186"/>
        <end position="207"/>
    </location>
</feature>
<dbReference type="SUPFAM" id="SSF47384">
    <property type="entry name" value="Homodimeric domain of signal transducing histidine kinase"/>
    <property type="match status" value="1"/>
</dbReference>
<reference evidence="9 10" key="1">
    <citation type="submission" date="2020-08" db="EMBL/GenBank/DDBJ databases">
        <title>Genomic Encyclopedia of Type Strains, Phase IV (KMG-IV): sequencing the most valuable type-strain genomes for metagenomic binning, comparative biology and taxonomic classification.</title>
        <authorList>
            <person name="Goeker M."/>
        </authorList>
    </citation>
    <scope>NUCLEOTIDE SEQUENCE [LARGE SCALE GENOMIC DNA]</scope>
    <source>
        <strain evidence="9 10">DSM 100211</strain>
    </source>
</reference>
<keyword evidence="4" id="KW-0808">Transferase</keyword>
<dbReference type="InterPro" id="IPR007891">
    <property type="entry name" value="CHASE3"/>
</dbReference>
<dbReference type="InterPro" id="IPR004358">
    <property type="entry name" value="Sig_transdc_His_kin-like_C"/>
</dbReference>
<dbReference type="Pfam" id="PF02518">
    <property type="entry name" value="HATPase_c"/>
    <property type="match status" value="1"/>
</dbReference>
<evidence type="ECO:0000256" key="6">
    <source>
        <dbReference type="SAM" id="Coils"/>
    </source>
</evidence>
<evidence type="ECO:0000313" key="10">
    <source>
        <dbReference type="Proteomes" id="UP000574761"/>
    </source>
</evidence>
<evidence type="ECO:0000256" key="2">
    <source>
        <dbReference type="ARBA" id="ARBA00012438"/>
    </source>
</evidence>
<keyword evidence="6" id="KW-0175">Coiled coil</keyword>
<accession>A0A7W6D9N8</accession>
<feature type="coiled-coil region" evidence="6">
    <location>
        <begin position="210"/>
        <end position="244"/>
    </location>
</feature>
<dbReference type="GO" id="GO:0030295">
    <property type="term" value="F:protein kinase activator activity"/>
    <property type="evidence" value="ECO:0007669"/>
    <property type="project" value="TreeGrafter"/>
</dbReference>
<dbReference type="PROSITE" id="PS50109">
    <property type="entry name" value="HIS_KIN"/>
    <property type="match status" value="1"/>
</dbReference>
<organism evidence="9 10">
    <name type="scientific">Mycoplana azooxidifex</name>
    <dbReference type="NCBI Taxonomy" id="1636188"/>
    <lineage>
        <taxon>Bacteria</taxon>
        <taxon>Pseudomonadati</taxon>
        <taxon>Pseudomonadota</taxon>
        <taxon>Alphaproteobacteria</taxon>
        <taxon>Hyphomicrobiales</taxon>
        <taxon>Rhizobiaceae</taxon>
        <taxon>Mycoplana</taxon>
    </lineage>
</organism>
<proteinExistence type="predicted"/>
<dbReference type="GO" id="GO:0000156">
    <property type="term" value="F:phosphorelay response regulator activity"/>
    <property type="evidence" value="ECO:0007669"/>
    <property type="project" value="TreeGrafter"/>
</dbReference>
<protein>
    <recommendedName>
        <fullName evidence="2">histidine kinase</fullName>
        <ecNumber evidence="2">2.7.13.3</ecNumber>
    </recommendedName>
</protein>
<dbReference type="EMBL" id="JACIEE010000004">
    <property type="protein sequence ID" value="MBB3976785.1"/>
    <property type="molecule type" value="Genomic_DNA"/>
</dbReference>
<dbReference type="PANTHER" id="PTHR42878:SF15">
    <property type="entry name" value="BACTERIOPHYTOCHROME"/>
    <property type="match status" value="1"/>
</dbReference>
<dbReference type="Gene3D" id="1.10.287.130">
    <property type="match status" value="1"/>
</dbReference>
<evidence type="ECO:0000313" key="9">
    <source>
        <dbReference type="EMBL" id="MBB3976785.1"/>
    </source>
</evidence>
<dbReference type="SMART" id="SM00387">
    <property type="entry name" value="HATPase_c"/>
    <property type="match status" value="1"/>
</dbReference>
<dbReference type="SUPFAM" id="SSF55874">
    <property type="entry name" value="ATPase domain of HSP90 chaperone/DNA topoisomerase II/histidine kinase"/>
    <property type="match status" value="1"/>
</dbReference>
<dbReference type="InterPro" id="IPR003661">
    <property type="entry name" value="HisK_dim/P_dom"/>
</dbReference>
<keyword evidence="10" id="KW-1185">Reference proteome</keyword>
<dbReference type="PANTHER" id="PTHR42878">
    <property type="entry name" value="TWO-COMPONENT HISTIDINE KINASE"/>
    <property type="match status" value="1"/>
</dbReference>
<evidence type="ECO:0000256" key="3">
    <source>
        <dbReference type="ARBA" id="ARBA00022553"/>
    </source>
</evidence>
<evidence type="ECO:0000256" key="5">
    <source>
        <dbReference type="ARBA" id="ARBA00022777"/>
    </source>
</evidence>
<evidence type="ECO:0000256" key="1">
    <source>
        <dbReference type="ARBA" id="ARBA00000085"/>
    </source>
</evidence>
<dbReference type="InterPro" id="IPR050351">
    <property type="entry name" value="BphY/WalK/GraS-like"/>
</dbReference>
<keyword evidence="7" id="KW-0812">Transmembrane</keyword>
<name>A0A7W6D9N8_9HYPH</name>
<evidence type="ECO:0000256" key="7">
    <source>
        <dbReference type="SAM" id="Phobius"/>
    </source>
</evidence>
<dbReference type="Proteomes" id="UP000574761">
    <property type="component" value="Unassembled WGS sequence"/>
</dbReference>
<dbReference type="PRINTS" id="PR00344">
    <property type="entry name" value="BCTRLSENSOR"/>
</dbReference>
<comment type="catalytic activity">
    <reaction evidence="1">
        <text>ATP + protein L-histidine = ADP + protein N-phospho-L-histidine.</text>
        <dbReference type="EC" id="2.7.13.3"/>
    </reaction>
</comment>
<keyword evidence="3" id="KW-0597">Phosphoprotein</keyword>
<feature type="domain" description="Histidine kinase" evidence="8">
    <location>
        <begin position="251"/>
        <end position="489"/>
    </location>
</feature>